<evidence type="ECO:0000256" key="1">
    <source>
        <dbReference type="ARBA" id="ARBA00003618"/>
    </source>
</evidence>
<dbReference type="Proteomes" id="UP001174908">
    <property type="component" value="Unassembled WGS sequence"/>
</dbReference>
<accession>A0ABT7N5X5</accession>
<name>A0ABT7N5X5_9BURK</name>
<proteinExistence type="inferred from homology"/>
<evidence type="ECO:0000256" key="7">
    <source>
        <dbReference type="ARBA" id="ARBA00023204"/>
    </source>
</evidence>
<dbReference type="InterPro" id="IPR004604">
    <property type="entry name" value="DNA_recomb/repair_RecN"/>
</dbReference>
<keyword evidence="6" id="KW-0067">ATP-binding</keyword>
<dbReference type="SUPFAM" id="SSF52540">
    <property type="entry name" value="P-loop containing nucleoside triphosphate hydrolases"/>
    <property type="match status" value="1"/>
</dbReference>
<dbReference type="Pfam" id="PF02463">
    <property type="entry name" value="SMC_N"/>
    <property type="match status" value="1"/>
</dbReference>
<evidence type="ECO:0000256" key="5">
    <source>
        <dbReference type="ARBA" id="ARBA00022763"/>
    </source>
</evidence>
<dbReference type="PIRSF" id="PIRSF003128">
    <property type="entry name" value="RecN"/>
    <property type="match status" value="1"/>
</dbReference>
<evidence type="ECO:0000256" key="2">
    <source>
        <dbReference type="ARBA" id="ARBA00009441"/>
    </source>
</evidence>
<gene>
    <name evidence="12" type="primary">recN</name>
    <name evidence="12" type="ORF">QTH91_02385</name>
</gene>
<dbReference type="InterPro" id="IPR003395">
    <property type="entry name" value="RecF/RecN/SMC_N"/>
</dbReference>
<dbReference type="RefSeq" id="WP_286658436.1">
    <property type="nucleotide sequence ID" value="NZ_JASZYV010000001.1"/>
</dbReference>
<sequence>MALRRMTLRDFVIVRALDIDLSEGFTVLTGETGAGKSILIDALQLALGSRADPGAVREGAQRLDVSAEFDPDPALASWLEEGGFESADADADALLLRRTVDTQGRSRGWINGSPATAAQLRELGERLVDIHGQHAWQSLTRPDSVRQLLDAYAGARQDKLDAPWLAWRQATAALESAREQQDTLSRERERLQWQIGELDKLAPAENEWEELATSHSRISNAQSLIDAAEGARMALEDDEQGALAALNRALGLLQASEHIEPEFKALAEVLSSSVAQAADAVHSLSSYLRHAEVDPDRLAELDARMGQWMSLARRYRRPPDELPALLAGWKDELKALDAAADLAALEQTEQAARAAYMKEARALSKIRQTGAPKLSAAITEAMQGLGMKGGRFEVSLAPLAQPGRSGLEEVGFLVAGHAGSTPRAIGKVASGGELSRIALAIAVTTSRLGEARTLIFDEVDSGVGGAVAETVGRLMQQLGRDRQVLAVTHLPQVAACADHHLQVSKREAGSASKSGGEPRTESSVIVLKGDARDQEVARMLGGERVSATTLAHAREMLGKKPAEPARAA</sequence>
<evidence type="ECO:0000256" key="6">
    <source>
        <dbReference type="ARBA" id="ARBA00022840"/>
    </source>
</evidence>
<dbReference type="NCBIfam" id="NF008121">
    <property type="entry name" value="PRK10869.1"/>
    <property type="match status" value="1"/>
</dbReference>
<evidence type="ECO:0000313" key="13">
    <source>
        <dbReference type="Proteomes" id="UP001174908"/>
    </source>
</evidence>
<dbReference type="Gene3D" id="3.40.50.300">
    <property type="entry name" value="P-loop containing nucleotide triphosphate hydrolases"/>
    <property type="match status" value="2"/>
</dbReference>
<evidence type="ECO:0000256" key="4">
    <source>
        <dbReference type="ARBA" id="ARBA00022741"/>
    </source>
</evidence>
<dbReference type="PANTHER" id="PTHR11059">
    <property type="entry name" value="DNA REPAIR PROTEIN RECN"/>
    <property type="match status" value="1"/>
</dbReference>
<dbReference type="EMBL" id="JASZYV010000001">
    <property type="protein sequence ID" value="MDM0043320.1"/>
    <property type="molecule type" value="Genomic_DNA"/>
</dbReference>
<keyword evidence="7 9" id="KW-0234">DNA repair</keyword>
<keyword evidence="5 9" id="KW-0227">DNA damage</keyword>
<evidence type="ECO:0000313" key="12">
    <source>
        <dbReference type="EMBL" id="MDM0043320.1"/>
    </source>
</evidence>
<dbReference type="SMART" id="SM00382">
    <property type="entry name" value="AAA"/>
    <property type="match status" value="1"/>
</dbReference>
<organism evidence="12 13">
    <name type="scientific">Variovorax dokdonensis</name>
    <dbReference type="NCBI Taxonomy" id="344883"/>
    <lineage>
        <taxon>Bacteria</taxon>
        <taxon>Pseudomonadati</taxon>
        <taxon>Pseudomonadota</taxon>
        <taxon>Betaproteobacteria</taxon>
        <taxon>Burkholderiales</taxon>
        <taxon>Comamonadaceae</taxon>
        <taxon>Variovorax</taxon>
    </lineage>
</organism>
<evidence type="ECO:0000256" key="8">
    <source>
        <dbReference type="ARBA" id="ARBA00033408"/>
    </source>
</evidence>
<dbReference type="CDD" id="cd03241">
    <property type="entry name" value="ABC_RecN"/>
    <property type="match status" value="2"/>
</dbReference>
<comment type="function">
    <text evidence="1 9">May be involved in recombinational repair of damaged DNA.</text>
</comment>
<keyword evidence="13" id="KW-1185">Reference proteome</keyword>
<evidence type="ECO:0000256" key="3">
    <source>
        <dbReference type="ARBA" id="ARBA00021315"/>
    </source>
</evidence>
<protein>
    <recommendedName>
        <fullName evidence="3 9">DNA repair protein RecN</fullName>
    </recommendedName>
    <alternativeName>
        <fullName evidence="8 9">Recombination protein N</fullName>
    </alternativeName>
</protein>
<reference evidence="12" key="1">
    <citation type="submission" date="2023-06" db="EMBL/GenBank/DDBJ databases">
        <authorList>
            <person name="Jiang Y."/>
            <person name="Liu Q."/>
        </authorList>
    </citation>
    <scope>NUCLEOTIDE SEQUENCE</scope>
    <source>
        <strain evidence="12">CGMCC 1.12089</strain>
    </source>
</reference>
<comment type="caution">
    <text evidence="12">The sequence shown here is derived from an EMBL/GenBank/DDBJ whole genome shotgun (WGS) entry which is preliminary data.</text>
</comment>
<dbReference type="InterPro" id="IPR003593">
    <property type="entry name" value="AAA+_ATPase"/>
</dbReference>
<evidence type="ECO:0000256" key="10">
    <source>
        <dbReference type="SAM" id="MobiDB-lite"/>
    </source>
</evidence>
<feature type="domain" description="AAA+ ATPase" evidence="11">
    <location>
        <begin position="22"/>
        <end position="507"/>
    </location>
</feature>
<comment type="similarity">
    <text evidence="2 9">Belongs to the RecN family.</text>
</comment>
<dbReference type="NCBIfam" id="TIGR00634">
    <property type="entry name" value="recN"/>
    <property type="match status" value="1"/>
</dbReference>
<evidence type="ECO:0000256" key="9">
    <source>
        <dbReference type="PIRNR" id="PIRNR003128"/>
    </source>
</evidence>
<evidence type="ECO:0000259" key="11">
    <source>
        <dbReference type="SMART" id="SM00382"/>
    </source>
</evidence>
<feature type="region of interest" description="Disordered" evidence="10">
    <location>
        <begin position="505"/>
        <end position="528"/>
    </location>
</feature>
<dbReference type="PANTHER" id="PTHR11059:SF0">
    <property type="entry name" value="DNA REPAIR PROTEIN RECN"/>
    <property type="match status" value="1"/>
</dbReference>
<keyword evidence="4" id="KW-0547">Nucleotide-binding</keyword>
<dbReference type="InterPro" id="IPR027417">
    <property type="entry name" value="P-loop_NTPase"/>
</dbReference>